<feature type="domain" description="Disease resistance R13L4/SHOC-2-like LRR" evidence="6">
    <location>
        <begin position="287"/>
        <end position="439"/>
    </location>
</feature>
<proteinExistence type="predicted"/>
<dbReference type="Proteomes" id="UP001327560">
    <property type="component" value="Chromosome 1"/>
</dbReference>
<evidence type="ECO:0000313" key="7">
    <source>
        <dbReference type="EMBL" id="WOK91871.1"/>
    </source>
</evidence>
<dbReference type="Pfam" id="PF23598">
    <property type="entry name" value="LRR_14"/>
    <property type="match status" value="1"/>
</dbReference>
<evidence type="ECO:0000259" key="6">
    <source>
        <dbReference type="Pfam" id="PF23598"/>
    </source>
</evidence>
<organism evidence="7 8">
    <name type="scientific">Canna indica</name>
    <name type="common">Indian-shot</name>
    <dbReference type="NCBI Taxonomy" id="4628"/>
    <lineage>
        <taxon>Eukaryota</taxon>
        <taxon>Viridiplantae</taxon>
        <taxon>Streptophyta</taxon>
        <taxon>Embryophyta</taxon>
        <taxon>Tracheophyta</taxon>
        <taxon>Spermatophyta</taxon>
        <taxon>Magnoliopsida</taxon>
        <taxon>Liliopsida</taxon>
        <taxon>Zingiberales</taxon>
        <taxon>Cannaceae</taxon>
        <taxon>Canna</taxon>
    </lineage>
</organism>
<feature type="region of interest" description="Disordered" evidence="4">
    <location>
        <begin position="640"/>
        <end position="664"/>
    </location>
</feature>
<keyword evidence="3" id="KW-0175">Coiled coil</keyword>
<dbReference type="Gene3D" id="1.10.10.10">
    <property type="entry name" value="Winged helix-like DNA-binding domain superfamily/Winged helix DNA-binding domain"/>
    <property type="match status" value="1"/>
</dbReference>
<evidence type="ECO:0000256" key="4">
    <source>
        <dbReference type="SAM" id="MobiDB-lite"/>
    </source>
</evidence>
<evidence type="ECO:0000313" key="8">
    <source>
        <dbReference type="Proteomes" id="UP001327560"/>
    </source>
</evidence>
<reference evidence="7 8" key="1">
    <citation type="submission" date="2023-10" db="EMBL/GenBank/DDBJ databases">
        <title>Chromosome-scale genome assembly provides insights into flower coloration mechanisms of Canna indica.</title>
        <authorList>
            <person name="Li C."/>
        </authorList>
    </citation>
    <scope>NUCLEOTIDE SEQUENCE [LARGE SCALE GENOMIC DNA]</scope>
    <source>
        <tissue evidence="7">Flower</tissue>
    </source>
</reference>
<dbReference type="Gene3D" id="3.80.10.10">
    <property type="entry name" value="Ribonuclease Inhibitor"/>
    <property type="match status" value="2"/>
</dbReference>
<dbReference type="InterPro" id="IPR036388">
    <property type="entry name" value="WH-like_DNA-bd_sf"/>
</dbReference>
<dbReference type="PANTHER" id="PTHR47186:SF54">
    <property type="entry name" value="DISEASE RESISTANCE RPP13-LIKE PROTEIN 4"/>
    <property type="match status" value="1"/>
</dbReference>
<dbReference type="InterPro" id="IPR058922">
    <property type="entry name" value="WHD_DRP"/>
</dbReference>
<dbReference type="Pfam" id="PF23559">
    <property type="entry name" value="WHD_DRP"/>
    <property type="match status" value="1"/>
</dbReference>
<keyword evidence="8" id="KW-1185">Reference proteome</keyword>
<dbReference type="InterPro" id="IPR055414">
    <property type="entry name" value="LRR_R13L4/SHOC2-like"/>
</dbReference>
<keyword evidence="2" id="KW-0611">Plant defense</keyword>
<dbReference type="EMBL" id="CP136890">
    <property type="protein sequence ID" value="WOK91871.1"/>
    <property type="molecule type" value="Genomic_DNA"/>
</dbReference>
<evidence type="ECO:0000256" key="2">
    <source>
        <dbReference type="ARBA" id="ARBA00022821"/>
    </source>
</evidence>
<dbReference type="GO" id="GO:0006952">
    <property type="term" value="P:defense response"/>
    <property type="evidence" value="ECO:0007669"/>
    <property type="project" value="UniProtKB-KW"/>
</dbReference>
<evidence type="ECO:0000256" key="3">
    <source>
        <dbReference type="SAM" id="Coils"/>
    </source>
</evidence>
<dbReference type="InterPro" id="IPR032675">
    <property type="entry name" value="LRR_dom_sf"/>
</dbReference>
<feature type="domain" description="Disease resistance protein winged helix" evidence="5">
    <location>
        <begin position="124"/>
        <end position="192"/>
    </location>
</feature>
<feature type="compositionally biased region" description="Basic and acidic residues" evidence="4">
    <location>
        <begin position="646"/>
        <end position="664"/>
    </location>
</feature>
<dbReference type="AlphaFoldDB" id="A0AAQ3JMZ0"/>
<evidence type="ECO:0000259" key="5">
    <source>
        <dbReference type="Pfam" id="PF23559"/>
    </source>
</evidence>
<name>A0AAQ3JMZ0_9LILI</name>
<gene>
    <name evidence="7" type="ORF">Cni_G00562</name>
</gene>
<dbReference type="PANTHER" id="PTHR47186">
    <property type="entry name" value="LEUCINE-RICH REPEAT-CONTAINING PROTEIN 57"/>
    <property type="match status" value="1"/>
</dbReference>
<protein>
    <submittedName>
        <fullName evidence="7">Disease resistance protein RGA1</fullName>
    </submittedName>
</protein>
<sequence>MTSLQKELSKAKAKEDEVVENFQHIASWIQELSESGDGGNKPIKETLTKIRNAVGEAIEKIREKERENEEEEAKDLEEEAAKEEVDKLLNLERQIQESSAWSHLKLVVDSFETQLKRCLFTLTVFPPKAVIKKRLLFHWWMGEGILKPGHSGVQEGKKCFEQLISRGFIIPVKDKHCEKNHYCTIQTWIRRLLISVAKSNAFLEYEETTFPNVDYTRSHRACLRAKKTFVSDDEKADGELLTVYNVSKRYIDFTAEWLVNKTDLTTLQLGRWKDKVADDKKHHIEVKSSDLLEGLGNCRKLRYVSLRGVSRLEKLPEDFGKFKDLVVLDLRACHNLEKLPVSVGSAKRLEYLDISECYLLDQIPNKVAELKQLRVFKGFVVGDPLNPKLCQVSDLVKLPNLRKLSINTGREFRPGELEKLHELKTLTSLTITWGLVKKEEPSPGETAAPPKHDANQNLSDAGGTAPATLDKKSTTARVNPTTVVDENRDQPSHASTGLAVTPKKAQENKKVSLIPPKTSRESNNKSANPKKQPTTTTPTPTDVLPPEITKLDLRCFNEAQFPNWISPDKLKKLKKFYLRGGMLESLGKGTGWTVEVLRLRYLEHLDHDWDELKSKFPNLKYVEKVSCKGLESWPWPEKVDSWPWPQKEDSPCPDNKNRWGERTV</sequence>
<dbReference type="SUPFAM" id="SSF52058">
    <property type="entry name" value="L domain-like"/>
    <property type="match status" value="1"/>
</dbReference>
<feature type="compositionally biased region" description="Polar residues" evidence="4">
    <location>
        <begin position="475"/>
        <end position="484"/>
    </location>
</feature>
<evidence type="ECO:0000256" key="1">
    <source>
        <dbReference type="ARBA" id="ARBA00022737"/>
    </source>
</evidence>
<accession>A0AAQ3JMZ0</accession>
<feature type="coiled-coil region" evidence="3">
    <location>
        <begin position="47"/>
        <end position="94"/>
    </location>
</feature>
<keyword evidence="1" id="KW-0677">Repeat</keyword>
<feature type="region of interest" description="Disordered" evidence="4">
    <location>
        <begin position="439"/>
        <end position="545"/>
    </location>
</feature>